<proteinExistence type="predicted"/>
<dbReference type="PROSITE" id="PS50851">
    <property type="entry name" value="CHEW"/>
    <property type="match status" value="1"/>
</dbReference>
<dbReference type="Proteomes" id="UP001446205">
    <property type="component" value="Unassembled WGS sequence"/>
</dbReference>
<dbReference type="Pfam" id="PF01584">
    <property type="entry name" value="CheW"/>
    <property type="match status" value="1"/>
</dbReference>
<comment type="caution">
    <text evidence="2">The sequence shown here is derived from an EMBL/GenBank/DDBJ whole genome shotgun (WGS) entry which is preliminary data.</text>
</comment>
<organism evidence="2 3">
    <name type="scientific">Thermithiobacillus plumbiphilus</name>
    <dbReference type="NCBI Taxonomy" id="1729899"/>
    <lineage>
        <taxon>Bacteria</taxon>
        <taxon>Pseudomonadati</taxon>
        <taxon>Pseudomonadota</taxon>
        <taxon>Acidithiobacillia</taxon>
        <taxon>Acidithiobacillales</taxon>
        <taxon>Thermithiobacillaceae</taxon>
        <taxon>Thermithiobacillus</taxon>
    </lineage>
</organism>
<sequence>MEAAIEKQTENQSKWVTFQMDQERYGIKVLQVQEIIRMTDITPVPGAPHYILGVINLRGNVVPIVNTRSRFNLPTVDDSPETRIILVDLDRQLVGIVVDSVAEVVTLEGGEIEKAPSLDQAEWVQFIHGVARTGGDLLILLDLSKFLSEI</sequence>
<protein>
    <submittedName>
        <fullName evidence="2">Chemotaxis protein CheW</fullName>
    </submittedName>
</protein>
<dbReference type="SMART" id="SM00260">
    <property type="entry name" value="CheW"/>
    <property type="match status" value="1"/>
</dbReference>
<gene>
    <name evidence="2" type="ORF">WOB96_00020</name>
</gene>
<dbReference type="InterPro" id="IPR039315">
    <property type="entry name" value="CheW"/>
</dbReference>
<feature type="domain" description="CheW-like" evidence="1">
    <location>
        <begin position="12"/>
        <end position="150"/>
    </location>
</feature>
<dbReference type="CDD" id="cd00732">
    <property type="entry name" value="CheW"/>
    <property type="match status" value="1"/>
</dbReference>
<dbReference type="PANTHER" id="PTHR22617:SF23">
    <property type="entry name" value="CHEMOTAXIS PROTEIN CHEW"/>
    <property type="match status" value="1"/>
</dbReference>
<evidence type="ECO:0000313" key="2">
    <source>
        <dbReference type="EMBL" id="MEK8088140.1"/>
    </source>
</evidence>
<dbReference type="EMBL" id="JBBPCO010000001">
    <property type="protein sequence ID" value="MEK8088140.1"/>
    <property type="molecule type" value="Genomic_DNA"/>
</dbReference>
<keyword evidence="3" id="KW-1185">Reference proteome</keyword>
<dbReference type="RefSeq" id="WP_341369207.1">
    <property type="nucleotide sequence ID" value="NZ_JBBPCO010000001.1"/>
</dbReference>
<dbReference type="InterPro" id="IPR036061">
    <property type="entry name" value="CheW-like_dom_sf"/>
</dbReference>
<dbReference type="PANTHER" id="PTHR22617">
    <property type="entry name" value="CHEMOTAXIS SENSOR HISTIDINE KINASE-RELATED"/>
    <property type="match status" value="1"/>
</dbReference>
<dbReference type="Gene3D" id="2.40.50.180">
    <property type="entry name" value="CheA-289, Domain 4"/>
    <property type="match status" value="1"/>
</dbReference>
<dbReference type="Gene3D" id="2.30.30.40">
    <property type="entry name" value="SH3 Domains"/>
    <property type="match status" value="1"/>
</dbReference>
<evidence type="ECO:0000313" key="3">
    <source>
        <dbReference type="Proteomes" id="UP001446205"/>
    </source>
</evidence>
<dbReference type="SUPFAM" id="SSF50341">
    <property type="entry name" value="CheW-like"/>
    <property type="match status" value="1"/>
</dbReference>
<accession>A0ABU9D641</accession>
<name>A0ABU9D641_9PROT</name>
<evidence type="ECO:0000259" key="1">
    <source>
        <dbReference type="PROSITE" id="PS50851"/>
    </source>
</evidence>
<dbReference type="InterPro" id="IPR002545">
    <property type="entry name" value="CheW-lke_dom"/>
</dbReference>
<reference evidence="2 3" key="1">
    <citation type="submission" date="2024-04" db="EMBL/GenBank/DDBJ databases">
        <authorList>
            <person name="Abashina T."/>
            <person name="Shaikin A."/>
        </authorList>
    </citation>
    <scope>NUCLEOTIDE SEQUENCE [LARGE SCALE GENOMIC DNA]</scope>
    <source>
        <strain evidence="2 3">AAFK</strain>
    </source>
</reference>